<feature type="domain" description="Acyltransferase 3" evidence="2">
    <location>
        <begin position="29"/>
        <end position="352"/>
    </location>
</feature>
<evidence type="ECO:0000313" key="3">
    <source>
        <dbReference type="EMBL" id="AOZ08211.1"/>
    </source>
</evidence>
<evidence type="ECO:0000256" key="1">
    <source>
        <dbReference type="SAM" id="Phobius"/>
    </source>
</evidence>
<keyword evidence="1" id="KW-0812">Transmembrane</keyword>
<dbReference type="EMBL" id="CP017754">
    <property type="protein sequence ID" value="AOZ08211.1"/>
    <property type="molecule type" value="Genomic_DNA"/>
</dbReference>
<organism evidence="3 4">
    <name type="scientific">Cupriavidus malaysiensis</name>
    <dbReference type="NCBI Taxonomy" id="367825"/>
    <lineage>
        <taxon>Bacteria</taxon>
        <taxon>Pseudomonadati</taxon>
        <taxon>Pseudomonadota</taxon>
        <taxon>Betaproteobacteria</taxon>
        <taxon>Burkholderiales</taxon>
        <taxon>Burkholderiaceae</taxon>
        <taxon>Cupriavidus</taxon>
    </lineage>
</organism>
<reference evidence="3 4" key="1">
    <citation type="submission" date="2016-10" db="EMBL/GenBank/DDBJ databases">
        <title>Complete genome sequences of three Cupriavidus strains isolated from various Malaysian environments.</title>
        <authorList>
            <person name="Abdullah A.A.-A."/>
            <person name="Shafie N.A.H."/>
            <person name="Lau N.S."/>
        </authorList>
    </citation>
    <scope>NUCLEOTIDE SEQUENCE [LARGE SCALE GENOMIC DNA]</scope>
    <source>
        <strain evidence="3 4">USMAA1020</strain>
    </source>
</reference>
<feature type="transmembrane region" description="Helical" evidence="1">
    <location>
        <begin position="172"/>
        <end position="192"/>
    </location>
</feature>
<feature type="transmembrane region" description="Helical" evidence="1">
    <location>
        <begin position="71"/>
        <end position="88"/>
    </location>
</feature>
<keyword evidence="1" id="KW-1133">Transmembrane helix</keyword>
<feature type="transmembrane region" description="Helical" evidence="1">
    <location>
        <begin position="279"/>
        <end position="297"/>
    </location>
</feature>
<evidence type="ECO:0000313" key="4">
    <source>
        <dbReference type="Proteomes" id="UP000177515"/>
    </source>
</evidence>
<feature type="transmembrane region" description="Helical" evidence="1">
    <location>
        <begin position="199"/>
        <end position="215"/>
    </location>
</feature>
<proteinExistence type="predicted"/>
<sequence>MQDSVAAFRWHSLLRGTKLSSILDRDGNNFDLLRLCAALAVMFGHSFWLQPAHGRIEPILQHTGLEYSGSLAVYTFFLISGMLVSASYERQQSLIRFVPLRLARIYPALIACVFLTAFLLYPLLSTGSFASAVLGEETRDYFFKNVGLFWGIQWTLPHIFEHNAIKSVVNGSLWTLPLELMCYLMVVGAGLISAYSSRLRLVALLAILGAGIAYLATHTSNYELLRSIVNKPTGYSFYAPPFLMAGMLLYAFRDRVIVSWRIGIILALAYVAGRHSAIAAPLFHLAFAYVLLCLSGDRILRRIRLRNDYSYGVYLWAFPIQQIVAAYAPEMDNLVGLTIAIPLTFAAAVLSWHLVEKPSIRFARRLAFSRPLVLSDKRSAPL</sequence>
<dbReference type="PANTHER" id="PTHR23028">
    <property type="entry name" value="ACETYLTRANSFERASE"/>
    <property type="match status" value="1"/>
</dbReference>
<keyword evidence="4" id="KW-1185">Reference proteome</keyword>
<protein>
    <recommendedName>
        <fullName evidence="2">Acyltransferase 3 domain-containing protein</fullName>
    </recommendedName>
</protein>
<dbReference type="InterPro" id="IPR050879">
    <property type="entry name" value="Acyltransferase_3"/>
</dbReference>
<feature type="transmembrane region" description="Helical" evidence="1">
    <location>
        <begin position="32"/>
        <end position="50"/>
    </location>
</feature>
<feature type="transmembrane region" description="Helical" evidence="1">
    <location>
        <begin position="108"/>
        <end position="134"/>
    </location>
</feature>
<evidence type="ECO:0000259" key="2">
    <source>
        <dbReference type="Pfam" id="PF01757"/>
    </source>
</evidence>
<gene>
    <name evidence="3" type="ORF">BKK80_16990</name>
</gene>
<name>A0ABN4TU67_9BURK</name>
<feature type="transmembrane region" description="Helical" evidence="1">
    <location>
        <begin position="257"/>
        <end position="273"/>
    </location>
</feature>
<feature type="transmembrane region" description="Helical" evidence="1">
    <location>
        <begin position="309"/>
        <end position="328"/>
    </location>
</feature>
<feature type="transmembrane region" description="Helical" evidence="1">
    <location>
        <begin position="334"/>
        <end position="355"/>
    </location>
</feature>
<dbReference type="Pfam" id="PF01757">
    <property type="entry name" value="Acyl_transf_3"/>
    <property type="match status" value="1"/>
</dbReference>
<feature type="transmembrane region" description="Helical" evidence="1">
    <location>
        <begin position="235"/>
        <end position="252"/>
    </location>
</feature>
<dbReference type="InterPro" id="IPR002656">
    <property type="entry name" value="Acyl_transf_3_dom"/>
</dbReference>
<accession>A0ABN4TU67</accession>
<keyword evidence="1" id="KW-0472">Membrane</keyword>
<dbReference type="Proteomes" id="UP000177515">
    <property type="component" value="Chromosome 1"/>
</dbReference>